<evidence type="ECO:0000256" key="1">
    <source>
        <dbReference type="SAM" id="MobiDB-lite"/>
    </source>
</evidence>
<keyword evidence="4" id="KW-1185">Reference proteome</keyword>
<evidence type="ECO:0000313" key="3">
    <source>
        <dbReference type="EMBL" id="KAL3518420.1"/>
    </source>
</evidence>
<feature type="region of interest" description="Disordered" evidence="1">
    <location>
        <begin position="45"/>
        <end position="104"/>
    </location>
</feature>
<reference evidence="3 4" key="1">
    <citation type="submission" date="2024-11" db="EMBL/GenBank/DDBJ databases">
        <title>A near-complete genome assembly of Cinchona calisaya.</title>
        <authorList>
            <person name="Lian D.C."/>
            <person name="Zhao X.W."/>
            <person name="Wei L."/>
        </authorList>
    </citation>
    <scope>NUCLEOTIDE SEQUENCE [LARGE SCALE GENOMIC DNA]</scope>
    <source>
        <tissue evidence="3">Nenye</tissue>
    </source>
</reference>
<evidence type="ECO:0000256" key="2">
    <source>
        <dbReference type="SAM" id="SignalP"/>
    </source>
</evidence>
<dbReference type="PANTHER" id="PTHR36619">
    <property type="entry name" value="OS04G0208900 PROTEIN"/>
    <property type="match status" value="1"/>
</dbReference>
<dbReference type="EMBL" id="JBJUIK010000009">
    <property type="protein sequence ID" value="KAL3518420.1"/>
    <property type="molecule type" value="Genomic_DNA"/>
</dbReference>
<comment type="caution">
    <text evidence="3">The sequence shown here is derived from an EMBL/GenBank/DDBJ whole genome shotgun (WGS) entry which is preliminary data.</text>
</comment>
<dbReference type="AlphaFoldDB" id="A0ABD2ZG27"/>
<gene>
    <name evidence="3" type="ORF">ACH5RR_021009</name>
</gene>
<feature type="chain" id="PRO_5044895723" evidence="2">
    <location>
        <begin position="28"/>
        <end position="104"/>
    </location>
</feature>
<evidence type="ECO:0000313" key="4">
    <source>
        <dbReference type="Proteomes" id="UP001630127"/>
    </source>
</evidence>
<feature type="compositionally biased region" description="Polar residues" evidence="1">
    <location>
        <begin position="88"/>
        <end position="104"/>
    </location>
</feature>
<keyword evidence="2" id="KW-0732">Signal</keyword>
<accession>A0ABD2ZG27</accession>
<protein>
    <submittedName>
        <fullName evidence="3">Uncharacterized protein</fullName>
    </submittedName>
</protein>
<feature type="signal peptide" evidence="2">
    <location>
        <begin position="1"/>
        <end position="27"/>
    </location>
</feature>
<name>A0ABD2ZG27_9GENT</name>
<dbReference type="PANTHER" id="PTHR36619:SF2">
    <property type="entry name" value="OS04G0208900 PROTEIN"/>
    <property type="match status" value="1"/>
</dbReference>
<dbReference type="Proteomes" id="UP001630127">
    <property type="component" value="Unassembled WGS sequence"/>
</dbReference>
<sequence length="104" mass="11199">MASNIIISCIAIIFLLFFLPTPNNATARNFPYSGPSTTIYGETKSGDGYVTANPPHGKGLPFGREVRNCKPKGFRRSSGPSRYVNYQPFGSSPCLTGSGKHSQP</sequence>
<organism evidence="3 4">
    <name type="scientific">Cinchona calisaya</name>
    <dbReference type="NCBI Taxonomy" id="153742"/>
    <lineage>
        <taxon>Eukaryota</taxon>
        <taxon>Viridiplantae</taxon>
        <taxon>Streptophyta</taxon>
        <taxon>Embryophyta</taxon>
        <taxon>Tracheophyta</taxon>
        <taxon>Spermatophyta</taxon>
        <taxon>Magnoliopsida</taxon>
        <taxon>eudicotyledons</taxon>
        <taxon>Gunneridae</taxon>
        <taxon>Pentapetalae</taxon>
        <taxon>asterids</taxon>
        <taxon>lamiids</taxon>
        <taxon>Gentianales</taxon>
        <taxon>Rubiaceae</taxon>
        <taxon>Cinchonoideae</taxon>
        <taxon>Cinchoneae</taxon>
        <taxon>Cinchona</taxon>
    </lineage>
</organism>
<proteinExistence type="predicted"/>